<name>A0A364NK30_9GAMM</name>
<dbReference type="CDD" id="cd07398">
    <property type="entry name" value="MPP_YbbF-LpxH"/>
    <property type="match status" value="1"/>
</dbReference>
<dbReference type="OrthoDB" id="9783283at2"/>
<feature type="binding site" evidence="10">
    <location>
        <position position="118"/>
    </location>
    <ligand>
        <name>Mn(2+)</name>
        <dbReference type="ChEBI" id="CHEBI:29035"/>
        <label>2</label>
    </ligand>
</feature>
<comment type="similarity">
    <text evidence="10">Belongs to the LpxH family.</text>
</comment>
<dbReference type="InterPro" id="IPR010138">
    <property type="entry name" value="UDP-diacylglucosamine_Hdrlase"/>
</dbReference>
<keyword evidence="7 10" id="KW-0443">Lipid metabolism</keyword>
<dbReference type="NCBIfam" id="NF003743">
    <property type="entry name" value="PRK05340.1"/>
    <property type="match status" value="1"/>
</dbReference>
<keyword evidence="3 10" id="KW-0997">Cell inner membrane</keyword>
<reference evidence="12 13" key="1">
    <citation type="submission" date="2018-06" db="EMBL/GenBank/DDBJ databases">
        <title>Nitrincola tibetense sp. nov., isolated from Lake XuguoCo on Tibetan Plateau.</title>
        <authorList>
            <person name="Xing P."/>
        </authorList>
    </citation>
    <scope>NUCLEOTIDE SEQUENCE [LARGE SCALE GENOMIC DNA]</scope>
    <source>
        <strain evidence="13">xg18</strain>
    </source>
</reference>
<dbReference type="AlphaFoldDB" id="A0A364NK30"/>
<dbReference type="GO" id="GO:0005737">
    <property type="term" value="C:cytoplasm"/>
    <property type="evidence" value="ECO:0007669"/>
    <property type="project" value="InterPro"/>
</dbReference>
<comment type="cofactor">
    <cofactor evidence="10">
        <name>Mn(2+)</name>
        <dbReference type="ChEBI" id="CHEBI:29035"/>
    </cofactor>
    <text evidence="10">Binds 2 Mn(2+) ions per subunit in a binuclear metal center.</text>
</comment>
<feature type="domain" description="Calcineurin-like phosphoesterase" evidence="11">
    <location>
        <begin position="6"/>
        <end position="203"/>
    </location>
</feature>
<keyword evidence="4 10" id="KW-0441">Lipid A biosynthesis</keyword>
<evidence type="ECO:0000256" key="9">
    <source>
        <dbReference type="ARBA" id="ARBA00023211"/>
    </source>
</evidence>
<comment type="pathway">
    <text evidence="10">Glycolipid biosynthesis; lipid IV(A) biosynthesis; lipid IV(A) from (3R)-3-hydroxytetradecanoyl-[acyl-carrier-protein] and UDP-N-acetyl-alpha-D-glucosamine: step 4/6.</text>
</comment>
<evidence type="ECO:0000259" key="11">
    <source>
        <dbReference type="Pfam" id="PF00149"/>
    </source>
</evidence>
<organism evidence="12 13">
    <name type="scientific">Nitrincola tibetensis</name>
    <dbReference type="NCBI Taxonomy" id="2219697"/>
    <lineage>
        <taxon>Bacteria</taxon>
        <taxon>Pseudomonadati</taxon>
        <taxon>Pseudomonadota</taxon>
        <taxon>Gammaproteobacteria</taxon>
        <taxon>Oceanospirillales</taxon>
        <taxon>Oceanospirillaceae</taxon>
        <taxon>Nitrincola</taxon>
    </lineage>
</organism>
<dbReference type="Pfam" id="PF00149">
    <property type="entry name" value="Metallophos"/>
    <property type="match status" value="1"/>
</dbReference>
<dbReference type="Proteomes" id="UP000250744">
    <property type="component" value="Unassembled WGS sequence"/>
</dbReference>
<evidence type="ECO:0000313" key="13">
    <source>
        <dbReference type="Proteomes" id="UP000250744"/>
    </source>
</evidence>
<comment type="caution">
    <text evidence="10">Lacks conserved residue(s) required for the propagation of feature annotation.</text>
</comment>
<dbReference type="SUPFAM" id="SSF56300">
    <property type="entry name" value="Metallo-dependent phosphatases"/>
    <property type="match status" value="1"/>
</dbReference>
<feature type="binding site" evidence="10">
    <location>
        <position position="43"/>
    </location>
    <ligand>
        <name>Mn(2+)</name>
        <dbReference type="ChEBI" id="CHEBI:29035"/>
        <label>1</label>
    </ligand>
</feature>
<dbReference type="GO" id="GO:0008758">
    <property type="term" value="F:UDP-2,3-diacylglucosamine hydrolase activity"/>
    <property type="evidence" value="ECO:0007669"/>
    <property type="project" value="UniProtKB-UniRule"/>
</dbReference>
<feature type="binding site" evidence="10">
    <location>
        <position position="12"/>
    </location>
    <ligand>
        <name>Mn(2+)</name>
        <dbReference type="ChEBI" id="CHEBI:29035"/>
        <label>1</label>
    </ligand>
</feature>
<feature type="binding site" evidence="10">
    <location>
        <position position="10"/>
    </location>
    <ligand>
        <name>Mn(2+)</name>
        <dbReference type="ChEBI" id="CHEBI:29035"/>
        <label>1</label>
    </ligand>
</feature>
<dbReference type="InterPro" id="IPR029052">
    <property type="entry name" value="Metallo-depent_PP-like"/>
</dbReference>
<evidence type="ECO:0000256" key="8">
    <source>
        <dbReference type="ARBA" id="ARBA00023136"/>
    </source>
</evidence>
<keyword evidence="5 10" id="KW-0479">Metal-binding</keyword>
<protein>
    <recommendedName>
        <fullName evidence="10">UDP-2,3-diacylglucosamine hydrolase</fullName>
        <ecNumber evidence="10">3.6.1.54</ecNumber>
    </recommendedName>
    <alternativeName>
        <fullName evidence="10">UDP-2,3-diacylglucosamine diphosphatase</fullName>
    </alternativeName>
</protein>
<evidence type="ECO:0000313" key="12">
    <source>
        <dbReference type="EMBL" id="RAU17245.1"/>
    </source>
</evidence>
<feature type="binding site" evidence="10">
    <location>
        <begin position="82"/>
        <end position="83"/>
    </location>
    <ligand>
        <name>substrate</name>
    </ligand>
</feature>
<evidence type="ECO:0000256" key="3">
    <source>
        <dbReference type="ARBA" id="ARBA00022519"/>
    </source>
</evidence>
<keyword evidence="13" id="KW-1185">Reference proteome</keyword>
<keyword evidence="6 10" id="KW-0378">Hydrolase</keyword>
<feature type="binding site" evidence="10">
    <location>
        <position position="171"/>
    </location>
    <ligand>
        <name>substrate</name>
    </ligand>
</feature>
<dbReference type="GO" id="GO:0019897">
    <property type="term" value="C:extrinsic component of plasma membrane"/>
    <property type="evidence" value="ECO:0007669"/>
    <property type="project" value="UniProtKB-UniRule"/>
</dbReference>
<feature type="binding site" evidence="10">
    <location>
        <position position="164"/>
    </location>
    <ligand>
        <name>substrate</name>
    </ligand>
</feature>
<evidence type="ECO:0000256" key="7">
    <source>
        <dbReference type="ARBA" id="ARBA00023098"/>
    </source>
</evidence>
<dbReference type="InterPro" id="IPR004843">
    <property type="entry name" value="Calcineurin-like_PHP"/>
</dbReference>
<gene>
    <name evidence="10" type="primary">lpxH</name>
    <name evidence="12" type="ORF">DN062_13840</name>
</gene>
<dbReference type="GO" id="GO:0030145">
    <property type="term" value="F:manganese ion binding"/>
    <property type="evidence" value="ECO:0007669"/>
    <property type="project" value="UniProtKB-UniRule"/>
</dbReference>
<dbReference type="EC" id="3.6.1.54" evidence="10"/>
<proteinExistence type="inferred from homology"/>
<keyword evidence="8 10" id="KW-0472">Membrane</keyword>
<evidence type="ECO:0000256" key="5">
    <source>
        <dbReference type="ARBA" id="ARBA00022723"/>
    </source>
</evidence>
<dbReference type="GO" id="GO:0009245">
    <property type="term" value="P:lipid A biosynthetic process"/>
    <property type="evidence" value="ECO:0007669"/>
    <property type="project" value="UniProtKB-UniRule"/>
</dbReference>
<feature type="binding site" evidence="10">
    <location>
        <position position="201"/>
    </location>
    <ligand>
        <name>Mn(2+)</name>
        <dbReference type="ChEBI" id="CHEBI:29035"/>
        <label>1</label>
    </ligand>
</feature>
<dbReference type="EMBL" id="QKRX01000011">
    <property type="protein sequence ID" value="RAU17245.1"/>
    <property type="molecule type" value="Genomic_DNA"/>
</dbReference>
<dbReference type="NCBIfam" id="TIGR01854">
    <property type="entry name" value="lipid_A_lpxH"/>
    <property type="match status" value="1"/>
</dbReference>
<keyword evidence="1 10" id="KW-1003">Cell membrane</keyword>
<feature type="binding site" evidence="10">
    <location>
        <position position="126"/>
    </location>
    <ligand>
        <name>substrate</name>
    </ligand>
</feature>
<evidence type="ECO:0000256" key="4">
    <source>
        <dbReference type="ARBA" id="ARBA00022556"/>
    </source>
</evidence>
<comment type="caution">
    <text evidence="12">The sequence shown here is derived from an EMBL/GenBank/DDBJ whole genome shotgun (WGS) entry which is preliminary data.</text>
</comment>
<comment type="subcellular location">
    <subcellularLocation>
        <location evidence="10">Cell inner membrane</location>
        <topology evidence="10">Peripheral membrane protein</topology>
        <orientation evidence="10">Cytoplasmic side</orientation>
    </subcellularLocation>
</comment>
<feature type="binding site" evidence="10">
    <location>
        <position position="199"/>
    </location>
    <ligand>
        <name>substrate</name>
    </ligand>
</feature>
<keyword evidence="2 10" id="KW-0444">Lipid biosynthesis</keyword>
<comment type="function">
    <text evidence="10">Hydrolyzes the pyrophosphate bond of UDP-2,3-diacylglucosamine to yield 2,3-diacylglucosamine 1-phosphate (lipid X) and UMP by catalyzing the attack of water at the alpha-P atom. Involved in the biosynthesis of lipid A, a phosphorylated glycolipid that anchors the lipopolysaccharide to the outer membrane of the cell.</text>
</comment>
<accession>A0A364NK30</accession>
<keyword evidence="9 10" id="KW-0464">Manganese</keyword>
<dbReference type="HAMAP" id="MF_00575">
    <property type="entry name" value="LpxH"/>
    <property type="match status" value="1"/>
</dbReference>
<evidence type="ECO:0000256" key="1">
    <source>
        <dbReference type="ARBA" id="ARBA00022475"/>
    </source>
</evidence>
<feature type="binding site" evidence="10">
    <location>
        <position position="43"/>
    </location>
    <ligand>
        <name>Mn(2+)</name>
        <dbReference type="ChEBI" id="CHEBI:29035"/>
        <label>2</label>
    </ligand>
</feature>
<dbReference type="RefSeq" id="WP_112159900.1">
    <property type="nucleotide sequence ID" value="NZ_QKRX01000011.1"/>
</dbReference>
<dbReference type="InterPro" id="IPR043461">
    <property type="entry name" value="LpxH-like"/>
</dbReference>
<dbReference type="PANTHER" id="PTHR34990">
    <property type="entry name" value="UDP-2,3-DIACYLGLUCOSAMINE HYDROLASE-RELATED"/>
    <property type="match status" value="1"/>
</dbReference>
<feature type="binding site" evidence="10">
    <location>
        <position position="199"/>
    </location>
    <ligand>
        <name>Mn(2+)</name>
        <dbReference type="ChEBI" id="CHEBI:29035"/>
        <label>2</label>
    </ligand>
</feature>
<evidence type="ECO:0000256" key="10">
    <source>
        <dbReference type="HAMAP-Rule" id="MF_00575"/>
    </source>
</evidence>
<dbReference type="Gene3D" id="3.60.21.10">
    <property type="match status" value="1"/>
</dbReference>
<evidence type="ECO:0000256" key="2">
    <source>
        <dbReference type="ARBA" id="ARBA00022516"/>
    </source>
</evidence>
<evidence type="ECO:0000256" key="6">
    <source>
        <dbReference type="ARBA" id="ARBA00022801"/>
    </source>
</evidence>
<dbReference type="PANTHER" id="PTHR34990:SF1">
    <property type="entry name" value="UDP-2,3-DIACYLGLUCOSAMINE HYDROLASE"/>
    <property type="match status" value="1"/>
</dbReference>
<sequence length="248" mass="28583">MPKKQLFISDLHLQPERPDIFEALLWFLDNIAQGAAELYLLGDIFEYWIGDDAPLPGAERLISALQTLQRHQDLAIFFQHGNRDFLVKTQWLDQANITLLPESYPLQLVNGQTAVLMHGDQLCTEDTEYQNFRSMVRNPAWQHQFLSKPLQERIAIAKSLRAESQARGAEKSYSIMDVSPDAVKQTLLCAKVDHLIHGHTHRPAHHQNQVKKGQGERWVLGDWDQAGWYLEVDEHELQLIRFEFPASI</sequence>
<comment type="catalytic activity">
    <reaction evidence="10">
        <text>UDP-2-N,3-O-bis[(3R)-3-hydroxytetradecanoyl]-alpha-D-glucosamine + H2O = 2-N,3-O-bis[(3R)-3-hydroxytetradecanoyl]-alpha-D-glucosaminyl 1-phosphate + UMP + 2 H(+)</text>
        <dbReference type="Rhea" id="RHEA:25213"/>
        <dbReference type="ChEBI" id="CHEBI:15377"/>
        <dbReference type="ChEBI" id="CHEBI:15378"/>
        <dbReference type="ChEBI" id="CHEBI:57865"/>
        <dbReference type="ChEBI" id="CHEBI:57957"/>
        <dbReference type="ChEBI" id="CHEBI:78847"/>
        <dbReference type="EC" id="3.6.1.54"/>
    </reaction>
</comment>
<dbReference type="UniPathway" id="UPA00359">
    <property type="reaction ID" value="UER00480"/>
</dbReference>
<feature type="binding site" evidence="10">
    <location>
        <position position="82"/>
    </location>
    <ligand>
        <name>Mn(2+)</name>
        <dbReference type="ChEBI" id="CHEBI:29035"/>
        <label>2</label>
    </ligand>
</feature>